<keyword evidence="8" id="KW-1185">Reference proteome</keyword>
<accession>A0A9D4SMK3</accession>
<dbReference type="EMBL" id="JABSTV010001255">
    <property type="protein sequence ID" value="KAH7935418.1"/>
    <property type="molecule type" value="Genomic_DNA"/>
</dbReference>
<feature type="region of interest" description="Disordered" evidence="2">
    <location>
        <begin position="532"/>
        <end position="553"/>
    </location>
</feature>
<dbReference type="PANTHER" id="PTHR46901:SF2">
    <property type="entry name" value="GH04942P"/>
    <property type="match status" value="1"/>
</dbReference>
<dbReference type="InterPro" id="IPR005018">
    <property type="entry name" value="DOMON_domain"/>
</dbReference>
<feature type="compositionally biased region" description="Pro residues" evidence="2">
    <location>
        <begin position="538"/>
        <end position="548"/>
    </location>
</feature>
<evidence type="ECO:0000256" key="4">
    <source>
        <dbReference type="SAM" id="SignalP"/>
    </source>
</evidence>
<feature type="compositionally biased region" description="Polar residues" evidence="2">
    <location>
        <begin position="1023"/>
        <end position="1033"/>
    </location>
</feature>
<dbReference type="Proteomes" id="UP000821837">
    <property type="component" value="Unassembled WGS sequence"/>
</dbReference>
<feature type="domain" description="DOMON" evidence="6">
    <location>
        <begin position="586"/>
        <end position="703"/>
    </location>
</feature>
<dbReference type="Pfam" id="PF03351">
    <property type="entry name" value="DOMON"/>
    <property type="match status" value="2"/>
</dbReference>
<keyword evidence="1" id="KW-0245">EGF-like domain</keyword>
<organism evidence="7 8">
    <name type="scientific">Rhipicephalus sanguineus</name>
    <name type="common">Brown dog tick</name>
    <name type="synonym">Ixodes sanguineus</name>
    <dbReference type="NCBI Taxonomy" id="34632"/>
    <lineage>
        <taxon>Eukaryota</taxon>
        <taxon>Metazoa</taxon>
        <taxon>Ecdysozoa</taxon>
        <taxon>Arthropoda</taxon>
        <taxon>Chelicerata</taxon>
        <taxon>Arachnida</taxon>
        <taxon>Acari</taxon>
        <taxon>Parasitiformes</taxon>
        <taxon>Ixodida</taxon>
        <taxon>Ixodoidea</taxon>
        <taxon>Ixodidae</taxon>
        <taxon>Rhipicephalinae</taxon>
        <taxon>Rhipicephalus</taxon>
        <taxon>Rhipicephalus</taxon>
    </lineage>
</organism>
<reference evidence="7" key="1">
    <citation type="journal article" date="2020" name="Cell">
        <title>Large-Scale Comparative Analyses of Tick Genomes Elucidate Their Genetic Diversity and Vector Capacities.</title>
        <authorList>
            <consortium name="Tick Genome and Microbiome Consortium (TIGMIC)"/>
            <person name="Jia N."/>
            <person name="Wang J."/>
            <person name="Shi W."/>
            <person name="Du L."/>
            <person name="Sun Y."/>
            <person name="Zhan W."/>
            <person name="Jiang J.F."/>
            <person name="Wang Q."/>
            <person name="Zhang B."/>
            <person name="Ji P."/>
            <person name="Bell-Sakyi L."/>
            <person name="Cui X.M."/>
            <person name="Yuan T.T."/>
            <person name="Jiang B.G."/>
            <person name="Yang W.F."/>
            <person name="Lam T.T."/>
            <person name="Chang Q.C."/>
            <person name="Ding S.J."/>
            <person name="Wang X.J."/>
            <person name="Zhu J.G."/>
            <person name="Ruan X.D."/>
            <person name="Zhao L."/>
            <person name="Wei J.T."/>
            <person name="Ye R.Z."/>
            <person name="Que T.C."/>
            <person name="Du C.H."/>
            <person name="Zhou Y.H."/>
            <person name="Cheng J.X."/>
            <person name="Dai P.F."/>
            <person name="Guo W.B."/>
            <person name="Han X.H."/>
            <person name="Huang E.J."/>
            <person name="Li L.F."/>
            <person name="Wei W."/>
            <person name="Gao Y.C."/>
            <person name="Liu J.Z."/>
            <person name="Shao H.Z."/>
            <person name="Wang X."/>
            <person name="Wang C.C."/>
            <person name="Yang T.C."/>
            <person name="Huo Q.B."/>
            <person name="Li W."/>
            <person name="Chen H.Y."/>
            <person name="Chen S.E."/>
            <person name="Zhou L.G."/>
            <person name="Ni X.B."/>
            <person name="Tian J.H."/>
            <person name="Sheng Y."/>
            <person name="Liu T."/>
            <person name="Pan Y.S."/>
            <person name="Xia L.Y."/>
            <person name="Li J."/>
            <person name="Zhao F."/>
            <person name="Cao W.C."/>
        </authorList>
    </citation>
    <scope>NUCLEOTIDE SEQUENCE</scope>
    <source>
        <strain evidence="7">Rsan-2018</strain>
    </source>
</reference>
<keyword evidence="3" id="KW-0812">Transmembrane</keyword>
<dbReference type="PROSITE" id="PS01186">
    <property type="entry name" value="EGF_2"/>
    <property type="match status" value="1"/>
</dbReference>
<dbReference type="InterPro" id="IPR045266">
    <property type="entry name" value="DOH_DOMON"/>
</dbReference>
<evidence type="ECO:0000259" key="6">
    <source>
        <dbReference type="PROSITE" id="PS50836"/>
    </source>
</evidence>
<comment type="caution">
    <text evidence="1">Lacks conserved residue(s) required for the propagation of feature annotation.</text>
</comment>
<dbReference type="PROSITE" id="PS50836">
    <property type="entry name" value="DOMON"/>
    <property type="match status" value="3"/>
</dbReference>
<dbReference type="PROSITE" id="PS50026">
    <property type="entry name" value="EGF_3"/>
    <property type="match status" value="1"/>
</dbReference>
<dbReference type="AlphaFoldDB" id="A0A9D4SMK3"/>
<dbReference type="CDD" id="cd09631">
    <property type="entry name" value="DOMON_DOH"/>
    <property type="match status" value="3"/>
</dbReference>
<feature type="compositionally biased region" description="Pro residues" evidence="2">
    <location>
        <begin position="763"/>
        <end position="784"/>
    </location>
</feature>
<protein>
    <submittedName>
        <fullName evidence="7">Uncharacterized protein</fullName>
    </submittedName>
</protein>
<proteinExistence type="predicted"/>
<dbReference type="CDD" id="cd00054">
    <property type="entry name" value="EGF_CA"/>
    <property type="match status" value="1"/>
</dbReference>
<dbReference type="SMART" id="SM00664">
    <property type="entry name" value="DoH"/>
    <property type="match status" value="3"/>
</dbReference>
<feature type="region of interest" description="Disordered" evidence="2">
    <location>
        <begin position="989"/>
        <end position="1033"/>
    </location>
</feature>
<feature type="region of interest" description="Disordered" evidence="2">
    <location>
        <begin position="732"/>
        <end position="785"/>
    </location>
</feature>
<reference evidence="7" key="2">
    <citation type="submission" date="2021-09" db="EMBL/GenBank/DDBJ databases">
        <authorList>
            <person name="Jia N."/>
            <person name="Wang J."/>
            <person name="Shi W."/>
            <person name="Du L."/>
            <person name="Sun Y."/>
            <person name="Zhan W."/>
            <person name="Jiang J."/>
            <person name="Wang Q."/>
            <person name="Zhang B."/>
            <person name="Ji P."/>
            <person name="Sakyi L.B."/>
            <person name="Cui X."/>
            <person name="Yuan T."/>
            <person name="Jiang B."/>
            <person name="Yang W."/>
            <person name="Lam T.T.-Y."/>
            <person name="Chang Q."/>
            <person name="Ding S."/>
            <person name="Wang X."/>
            <person name="Zhu J."/>
            <person name="Ruan X."/>
            <person name="Zhao L."/>
            <person name="Wei J."/>
            <person name="Que T."/>
            <person name="Du C."/>
            <person name="Cheng J."/>
            <person name="Dai P."/>
            <person name="Han X."/>
            <person name="Huang E."/>
            <person name="Gao Y."/>
            <person name="Liu J."/>
            <person name="Shao H."/>
            <person name="Ye R."/>
            <person name="Li L."/>
            <person name="Wei W."/>
            <person name="Wang X."/>
            <person name="Wang C."/>
            <person name="Huo Q."/>
            <person name="Li W."/>
            <person name="Guo W."/>
            <person name="Chen H."/>
            <person name="Chen S."/>
            <person name="Zhou L."/>
            <person name="Zhou L."/>
            <person name="Ni X."/>
            <person name="Tian J."/>
            <person name="Zhou Y."/>
            <person name="Sheng Y."/>
            <person name="Liu T."/>
            <person name="Pan Y."/>
            <person name="Xia L."/>
            <person name="Li J."/>
            <person name="Zhao F."/>
            <person name="Cao W."/>
        </authorList>
    </citation>
    <scope>NUCLEOTIDE SEQUENCE</scope>
    <source>
        <strain evidence="7">Rsan-2018</strain>
        <tissue evidence="7">Larvae</tissue>
    </source>
</reference>
<keyword evidence="4" id="KW-0732">Signal</keyword>
<dbReference type="PROSITE" id="PS00022">
    <property type="entry name" value="EGF_1"/>
    <property type="match status" value="1"/>
</dbReference>
<evidence type="ECO:0000313" key="8">
    <source>
        <dbReference type="Proteomes" id="UP000821837"/>
    </source>
</evidence>
<feature type="transmembrane region" description="Helical" evidence="3">
    <location>
        <begin position="926"/>
        <end position="945"/>
    </location>
</feature>
<feature type="domain" description="DOMON" evidence="6">
    <location>
        <begin position="383"/>
        <end position="502"/>
    </location>
</feature>
<feature type="signal peptide" evidence="4">
    <location>
        <begin position="1"/>
        <end position="23"/>
    </location>
</feature>
<evidence type="ECO:0000256" key="1">
    <source>
        <dbReference type="PROSITE-ProRule" id="PRU00076"/>
    </source>
</evidence>
<dbReference type="PANTHER" id="PTHR46901">
    <property type="entry name" value="GH04942P"/>
    <property type="match status" value="1"/>
</dbReference>
<dbReference type="VEuPathDB" id="VectorBase:RSAN_049482"/>
<comment type="caution">
    <text evidence="7">The sequence shown here is derived from an EMBL/GenBank/DDBJ whole genome shotgun (WGS) entry which is preliminary data.</text>
</comment>
<evidence type="ECO:0000256" key="3">
    <source>
        <dbReference type="SAM" id="Phobius"/>
    </source>
</evidence>
<feature type="region of interest" description="Disordered" evidence="2">
    <location>
        <begin position="892"/>
        <end position="918"/>
    </location>
</feature>
<keyword evidence="1" id="KW-1015">Disulfide bond</keyword>
<gene>
    <name evidence="7" type="ORF">HPB52_007440</name>
</gene>
<sequence length="1069" mass="118239">MRGPTLVIAAAFAAALVLPPCLGHVALTFPPARRYDLDFLDNGRTKGPCGMPKSDIITTLPVGATINVTWHLAYPHKGGFKLELLDAEEKHIQDLTPSSEFLGLGDATAQSSTVRLPGSVACRGCSIRLLRQASEWGGKYLFWSCADVDLVPVPEFNVICSGHGRIDGGRCHCDHLYSGNVCQYKDECWIDPDCGPHGRCVNIDATSYPRTQCFCEMGWFGEGCLKHFHPMDCTDIVVGAARGNLSRVLDMYTRDRSTPRTDAFYGGKDDLSAAFAYEEDGTTVVFFRKPLAANELPDQPLKNAPTLLIWAQGQEHGNYVHSPKTGLDEGHASVLDFYRTDELKYHGHKDQRGSTVINFHGETRRDPCQGEWRYPSTCRGDSCTYSASWLANPHTEEVSFEIRSKIADRWTGLGFSEDRRMPNTDAVIGWVEKNGRFFVYDMWLSGYKEPSNDVRSDLFNVSGEHADGMTTLRFARKFDTGDKVHDLAFTEGHCLHLVFPVAGGTYNSVLRKIGRHAQNPAISKTTLCLHGCREPPPKRPPPPPPSLPPAEQGPNGKSFWNNLICGSSDACSGSWRFPDSCAADDCEYTASWHYQASSDQVFFTITTRSNKWTGIGFSTNKAMPKTDAILGWVEETGRYFIMDVWMEGYEPPLLDPVQDVANMSGHRRDGRTTLSFARQRYSDDVGYDLDLDQCLYLVFPTHGGVFNAVSKKIRKHEQRPLISSEPVCFTACHPQAGTRPRPSPGGGTKASTPAEDGGEGPSITPPRYTPKGGPPRKPTTPAPPSLEEYHLRLQVLEPWQASYGVRGSRPYSLLSQQLTKGLEPALNEVSEKHQIKLKRLIREPDGVVAEMQLLLPTDHDSRAVEESLRTALLPGQLLGGLRVNPASLQLHVGDAPESRVRQSSLPGNRARSDASGEESSSEQIKLYAIVGAVAALVFLLLVQAASMACRRKLRTQPPPPNREKLLTSSHWKDYSTTASSNYSYENFALRPDEDLGPPAGAPRAASVTYDRGPARVPPPATNPYATAQRRQPQEMNPDFYFMPHQRRYSGEVVRVFVDYSNPEYTGAPK</sequence>
<feature type="domain" description="EGF-like" evidence="5">
    <location>
        <begin position="184"/>
        <end position="225"/>
    </location>
</feature>
<feature type="chain" id="PRO_5039130332" evidence="4">
    <location>
        <begin position="24"/>
        <end position="1069"/>
    </location>
</feature>
<dbReference type="InterPro" id="IPR000742">
    <property type="entry name" value="EGF"/>
</dbReference>
<keyword evidence="3" id="KW-1133">Transmembrane helix</keyword>
<evidence type="ECO:0000256" key="2">
    <source>
        <dbReference type="SAM" id="MobiDB-lite"/>
    </source>
</evidence>
<name>A0A9D4SMK3_RHISA</name>
<dbReference type="Gene3D" id="2.60.120.260">
    <property type="entry name" value="Galactose-binding domain-like"/>
    <property type="match status" value="1"/>
</dbReference>
<evidence type="ECO:0000313" key="7">
    <source>
        <dbReference type="EMBL" id="KAH7935418.1"/>
    </source>
</evidence>
<keyword evidence="3" id="KW-0472">Membrane</keyword>
<feature type="disulfide bond" evidence="1">
    <location>
        <begin position="215"/>
        <end position="224"/>
    </location>
</feature>
<feature type="domain" description="DOMON" evidence="6">
    <location>
        <begin position="186"/>
        <end position="313"/>
    </location>
</feature>
<evidence type="ECO:0000259" key="5">
    <source>
        <dbReference type="PROSITE" id="PS50026"/>
    </source>
</evidence>